<gene>
    <name evidence="1" type="ORF">ACCAA_370030</name>
</gene>
<sequence>MVPAQRGVTGSTVAEIVPAERTTARLAVASPALAMVRPRVRPVSAAAAAARRWVIGEALVQASLAEAVAPAGEVAVQASEVGGDGEVAAEVSAAVAGVGVEAAAVAVNLACPPLSAEKTTMTLKNTIKTLAVALLIGLTPAVDAAPPAPAAQATVHKTFATPEDAASALAEAVREQDVHALLAVVGPASRTWLSSGDAVADRDDWRKFLAAYDQKHSISKVTDDRAVLLVGEGDWPFPAPVVRKGKGWVFDAAAGREEIINRRIGRNELGAIQTLLAIVDAQREYAAADPDGNGSPDYAQRFVSSKGKKDGLFWPVQGDEPPSPLGPLVSAAAREGYGSKTASVAPAPYHGYHYRMLTGQGKDAPGGAYSYLVKDRLIGGFAVMAYPARYGVSGVMTFMVNHDGTVYQKNLGKATEAKALRIGSFLPDSSWTKAE</sequence>
<evidence type="ECO:0000313" key="2">
    <source>
        <dbReference type="Proteomes" id="UP000199169"/>
    </source>
</evidence>
<dbReference type="EMBL" id="FLQX01000113">
    <property type="protein sequence ID" value="SBT06938.1"/>
    <property type="molecule type" value="Genomic_DNA"/>
</dbReference>
<evidence type="ECO:0000313" key="1">
    <source>
        <dbReference type="EMBL" id="SBT06938.1"/>
    </source>
</evidence>
<organism evidence="1 2">
    <name type="scientific">Candidatus Accumulibacter aalborgensis</name>
    <dbReference type="NCBI Taxonomy" id="1860102"/>
    <lineage>
        <taxon>Bacteria</taxon>
        <taxon>Pseudomonadati</taxon>
        <taxon>Pseudomonadota</taxon>
        <taxon>Betaproteobacteria</taxon>
        <taxon>Candidatus Accumulibacter</taxon>
    </lineage>
</organism>
<dbReference type="InterPro" id="IPR021556">
    <property type="entry name" value="DUF2950"/>
</dbReference>
<evidence type="ECO:0008006" key="3">
    <source>
        <dbReference type="Google" id="ProtNLM"/>
    </source>
</evidence>
<protein>
    <recommendedName>
        <fullName evidence="3">DUF2950 domain-containing protein</fullName>
    </recommendedName>
</protein>
<dbReference type="Pfam" id="PF11453">
    <property type="entry name" value="DUF2950"/>
    <property type="match status" value="1"/>
</dbReference>
<reference evidence="1 2" key="1">
    <citation type="submission" date="2016-06" db="EMBL/GenBank/DDBJ databases">
        <authorList>
            <person name="Kjaerup R.B."/>
            <person name="Dalgaard T.S."/>
            <person name="Juul-Madsen H.R."/>
        </authorList>
    </citation>
    <scope>NUCLEOTIDE SEQUENCE [LARGE SCALE GENOMIC DNA]</scope>
    <source>
        <strain evidence="1">3</strain>
    </source>
</reference>
<keyword evidence="2" id="KW-1185">Reference proteome</keyword>
<dbReference type="STRING" id="1860102.ACCAA_370030"/>
<dbReference type="AlphaFoldDB" id="A0A1A8XSN4"/>
<accession>A0A1A8XSN4</accession>
<name>A0A1A8XSN4_9PROT</name>
<proteinExistence type="predicted"/>
<dbReference type="Proteomes" id="UP000199169">
    <property type="component" value="Unassembled WGS sequence"/>
</dbReference>